<dbReference type="OrthoDB" id="5486200at2"/>
<dbReference type="EMBL" id="BA000040">
    <property type="protein sequence ID" value="BAC51569.1"/>
    <property type="molecule type" value="Genomic_DNA"/>
</dbReference>
<dbReference type="HOGENOM" id="CLU_728898_0_0_5"/>
<evidence type="ECO:0000313" key="3">
    <source>
        <dbReference type="Proteomes" id="UP000002526"/>
    </source>
</evidence>
<evidence type="ECO:0000313" key="2">
    <source>
        <dbReference type="EMBL" id="BAC51569.1"/>
    </source>
</evidence>
<accession>Q89GP1</accession>
<gene>
    <name evidence="2" type="ordered locus">bll6304</name>
</gene>
<dbReference type="InParanoid" id="Q89GP1"/>
<dbReference type="KEGG" id="bja:bll6304"/>
<dbReference type="STRING" id="224911.AAV28_29080"/>
<evidence type="ECO:0000256" key="1">
    <source>
        <dbReference type="SAM" id="MobiDB-lite"/>
    </source>
</evidence>
<dbReference type="EnsemblBacteria" id="BAC51569">
    <property type="protein sequence ID" value="BAC51569"/>
    <property type="gene ID" value="BAC51569"/>
</dbReference>
<sequence>MIVRDMARSAKRRLIKRFPPVSAKELLRGDRQFEARSDCGPVRAVELTLDWLCRAQDMSPGRDGGVSGFYTLGSGWSASYPETTGYIVCSFIDQGLKRCDDSLLDRARLMLDWLVKIQFPEGGFQSGLIDAARPVPVTFNTGQILLGLARGTEVLGDRYRDAMARAANWLVETQDADGCWRRAPTPLAAPGEKAYETHVSWGLFEAARVSGRQSWGTAGLRQVRWAISKLQPNGWMADCCMTDEAPLTHTLGYALKGIIEAYRFSNDRFFLDAAVSLADGLAGCIREDGYLAGRLQRDWSPAVDWACVTGSSQIAWSLMFLGHNADRARYRGLARKLNQFVRRTIPTQGDANVVGGVRGSFPINGGYFPFGFPNWAAKFTLDANQFELESEHTSASPGQSGPEHFATESLR</sequence>
<proteinExistence type="predicted"/>
<organism evidence="2 3">
    <name type="scientific">Bradyrhizobium diazoefficiens (strain JCM 10833 / BCRC 13528 / IAM 13628 / NBRC 14792 / USDA 110)</name>
    <dbReference type="NCBI Taxonomy" id="224911"/>
    <lineage>
        <taxon>Bacteria</taxon>
        <taxon>Pseudomonadati</taxon>
        <taxon>Pseudomonadota</taxon>
        <taxon>Alphaproteobacteria</taxon>
        <taxon>Hyphomicrobiales</taxon>
        <taxon>Nitrobacteraceae</taxon>
        <taxon>Bradyrhizobium</taxon>
    </lineage>
</organism>
<feature type="region of interest" description="Disordered" evidence="1">
    <location>
        <begin position="390"/>
        <end position="411"/>
    </location>
</feature>
<reference evidence="3" key="1">
    <citation type="journal article" date="2002" name="DNA Res.">
        <title>Complete genomic sequence of nitrogen-fixing symbiotic bacterium Bradyrhizobium japonicum USDA110.</title>
        <authorList>
            <person name="Kaneko T."/>
            <person name="Nakamura Y."/>
            <person name="Sato S."/>
            <person name="Minamisawa K."/>
            <person name="Uchiumi T."/>
            <person name="Sasamoto S."/>
            <person name="Watanabe A."/>
            <person name="Idesawa K."/>
            <person name="Iriguchi M."/>
            <person name="Kawashima K."/>
            <person name="Kohara M."/>
            <person name="Matsumoto M."/>
            <person name="Shimpo S."/>
            <person name="Tsuruoka H."/>
            <person name="Wada T."/>
            <person name="Yamada M."/>
            <person name="Tabata S."/>
        </authorList>
    </citation>
    <scope>NUCLEOTIDE SEQUENCE [LARGE SCALE GENOMIC DNA]</scope>
    <source>
        <strain evidence="3">JCM 10833 / BCRC 13528 / IAM 13628 / NBRC 14792 / USDA 110</strain>
    </source>
</reference>
<keyword evidence="3" id="KW-1185">Reference proteome</keyword>
<dbReference type="Gene3D" id="1.50.10.20">
    <property type="match status" value="1"/>
</dbReference>
<dbReference type="InterPro" id="IPR008928">
    <property type="entry name" value="6-hairpin_glycosidase_sf"/>
</dbReference>
<dbReference type="GO" id="GO:0005975">
    <property type="term" value="P:carbohydrate metabolic process"/>
    <property type="evidence" value="ECO:0007669"/>
    <property type="project" value="InterPro"/>
</dbReference>
<protein>
    <submittedName>
        <fullName evidence="2">Bll6304 protein</fullName>
    </submittedName>
</protein>
<dbReference type="AlphaFoldDB" id="Q89GP1"/>
<name>Q89GP1_BRADU</name>
<dbReference type="Proteomes" id="UP000002526">
    <property type="component" value="Chromosome"/>
</dbReference>
<dbReference type="PATRIC" id="fig|224911.5.peg.6443"/>
<dbReference type="SUPFAM" id="SSF48208">
    <property type="entry name" value="Six-hairpin glycosidases"/>
    <property type="match status" value="1"/>
</dbReference>
<dbReference type="eggNOG" id="COG1657">
    <property type="taxonomic scope" value="Bacteria"/>
</dbReference>